<evidence type="ECO:0000256" key="5">
    <source>
        <dbReference type="ARBA" id="ARBA00023239"/>
    </source>
</evidence>
<feature type="binding site" evidence="7">
    <location>
        <position position="229"/>
    </location>
    <ligand>
        <name>(6S)-NADPHX</name>
        <dbReference type="ChEBI" id="CHEBI:64076"/>
    </ligand>
</feature>
<dbReference type="Proteomes" id="UP000694941">
    <property type="component" value="Unplaced"/>
</dbReference>
<reference evidence="10" key="1">
    <citation type="submission" date="2025-08" db="UniProtKB">
        <authorList>
            <consortium name="RefSeq"/>
        </authorList>
    </citation>
    <scope>IDENTIFICATION</scope>
    <source>
        <tissue evidence="10">Muscle</tissue>
    </source>
</reference>
<gene>
    <name evidence="10" type="primary">LOC106469608</name>
</gene>
<dbReference type="EC" id="4.2.1.93" evidence="7"/>
<keyword evidence="9" id="KW-1185">Reference proteome</keyword>
<dbReference type="GeneID" id="106469608"/>
<dbReference type="PANTHER" id="PTHR12592:SF0">
    <property type="entry name" value="ATP-DEPENDENT (S)-NAD(P)H-HYDRATE DEHYDRATASE"/>
    <property type="match status" value="1"/>
</dbReference>
<dbReference type="HAMAP" id="MF_01965">
    <property type="entry name" value="NADHX_dehydratase"/>
    <property type="match status" value="1"/>
</dbReference>
<keyword evidence="5 7" id="KW-0456">Lyase</keyword>
<organism evidence="9 10">
    <name type="scientific">Limulus polyphemus</name>
    <name type="common">Atlantic horseshoe crab</name>
    <dbReference type="NCBI Taxonomy" id="6850"/>
    <lineage>
        <taxon>Eukaryota</taxon>
        <taxon>Metazoa</taxon>
        <taxon>Ecdysozoa</taxon>
        <taxon>Arthropoda</taxon>
        <taxon>Chelicerata</taxon>
        <taxon>Merostomata</taxon>
        <taxon>Xiphosura</taxon>
        <taxon>Limulidae</taxon>
        <taxon>Limulus</taxon>
    </lineage>
</organism>
<sequence length="312" mass="34330">MCLTVEQKLICSIIPPLAFSAHKGQAGRIGIIGGSREYTGAPYYAGISALKTGADLSHIFCTSTAATSIKSYSPELIVHPVLDSFNGHEEISSYLPRFHALVIGPGLGREENTFIVMHKVVEKAKELQMPIVFDADSLIYINSHQELVQGYKKAILTPNIVEFSRLYKAAFSLEPDIFVDLNQQVKDLSQRLGNITIVCKGADDIITDGEIIAVCKEKGSPRRCGGQGDLLSGSMGTMMHWAHMTYNRNESLKISDWGPNILAALGACMLTRRCSYLAFQKCARSMTTQDMIAEIHSAFISLFPIDRLHSQE</sequence>
<comment type="function">
    <text evidence="7">Catalyzes the dehydration of the S-form of NAD(P)HX at the expense of ATP, which is converted to ADP. Together with NAD(P)HX epimerase, which catalyzes the epimerization of the S- and R-forms, the enzyme allows the repair of both epimers of NAD(P)HX, a damaged form of NAD(P)H that is a result of enzymatic or heat-dependent hydration.</text>
</comment>
<feature type="binding site" evidence="7">
    <location>
        <position position="106"/>
    </location>
    <ligand>
        <name>(6S)-NADPHX</name>
        <dbReference type="ChEBI" id="CHEBI:64076"/>
    </ligand>
</feature>
<keyword evidence="7" id="KW-0597">Phosphoprotein</keyword>
<feature type="binding site" evidence="7">
    <location>
        <begin position="159"/>
        <end position="165"/>
    </location>
    <ligand>
        <name>(6S)-NADPHX</name>
        <dbReference type="ChEBI" id="CHEBI:64076"/>
    </ligand>
</feature>
<dbReference type="PANTHER" id="PTHR12592">
    <property type="entry name" value="ATP-DEPENDENT (S)-NAD(P)H-HYDRATE DEHYDRATASE FAMILY MEMBER"/>
    <property type="match status" value="1"/>
</dbReference>
<evidence type="ECO:0000256" key="1">
    <source>
        <dbReference type="ARBA" id="ARBA00022741"/>
    </source>
</evidence>
<dbReference type="InterPro" id="IPR029056">
    <property type="entry name" value="Ribokinase-like"/>
</dbReference>
<feature type="domain" description="YjeF C-terminal" evidence="8">
    <location>
        <begin position="6"/>
        <end position="302"/>
    </location>
</feature>
<keyword evidence="4 7" id="KW-0520">NAD</keyword>
<dbReference type="NCBIfam" id="TIGR00196">
    <property type="entry name" value="yjeF_cterm"/>
    <property type="match status" value="1"/>
</dbReference>
<feature type="binding site" evidence="7">
    <location>
        <begin position="200"/>
        <end position="204"/>
    </location>
    <ligand>
        <name>ATP</name>
        <dbReference type="ChEBI" id="CHEBI:30616"/>
    </ligand>
</feature>
<evidence type="ECO:0000256" key="4">
    <source>
        <dbReference type="ARBA" id="ARBA00023027"/>
    </source>
</evidence>
<comment type="catalytic activity">
    <reaction evidence="7">
        <text>(6S)-NADHX + ATP = ADP + phosphate + NADH + H(+)</text>
        <dbReference type="Rhea" id="RHEA:19017"/>
        <dbReference type="ChEBI" id="CHEBI:15378"/>
        <dbReference type="ChEBI" id="CHEBI:30616"/>
        <dbReference type="ChEBI" id="CHEBI:43474"/>
        <dbReference type="ChEBI" id="CHEBI:57945"/>
        <dbReference type="ChEBI" id="CHEBI:64074"/>
        <dbReference type="ChEBI" id="CHEBI:456216"/>
        <dbReference type="EC" id="4.2.1.93"/>
    </reaction>
</comment>
<dbReference type="Gene3D" id="3.40.1190.20">
    <property type="match status" value="1"/>
</dbReference>
<keyword evidence="2 7" id="KW-0067">ATP-binding</keyword>
<dbReference type="InterPro" id="IPR000631">
    <property type="entry name" value="CARKD"/>
</dbReference>
<name>A0ABM1TDD6_LIMPO</name>
<accession>A0ABM1TDD6</accession>
<dbReference type="CDD" id="cd01171">
    <property type="entry name" value="YXKO-related"/>
    <property type="match status" value="1"/>
</dbReference>
<dbReference type="RefSeq" id="XP_022253892.1">
    <property type="nucleotide sequence ID" value="XM_022398184.1"/>
</dbReference>
<evidence type="ECO:0000256" key="2">
    <source>
        <dbReference type="ARBA" id="ARBA00022840"/>
    </source>
</evidence>
<evidence type="ECO:0000259" key="8">
    <source>
        <dbReference type="PROSITE" id="PS51383"/>
    </source>
</evidence>
<dbReference type="Pfam" id="PF01256">
    <property type="entry name" value="Carb_kinase"/>
    <property type="match status" value="1"/>
</dbReference>
<evidence type="ECO:0000313" key="9">
    <source>
        <dbReference type="Proteomes" id="UP000694941"/>
    </source>
</evidence>
<keyword evidence="1 7" id="KW-0547">Nucleotide-binding</keyword>
<comment type="cofactor">
    <cofactor evidence="7">
        <name>Mg(2+)</name>
        <dbReference type="ChEBI" id="CHEBI:18420"/>
    </cofactor>
</comment>
<dbReference type="SUPFAM" id="SSF53613">
    <property type="entry name" value="Ribokinase-like"/>
    <property type="match status" value="1"/>
</dbReference>
<keyword evidence="3" id="KW-0521">NADP</keyword>
<evidence type="ECO:0000256" key="7">
    <source>
        <dbReference type="HAMAP-Rule" id="MF_03157"/>
    </source>
</evidence>
<comment type="similarity">
    <text evidence="7">Belongs to the NnrD/CARKD family.</text>
</comment>
<evidence type="ECO:0000256" key="6">
    <source>
        <dbReference type="ARBA" id="ARBA00047472"/>
    </source>
</evidence>
<dbReference type="PROSITE" id="PS51383">
    <property type="entry name" value="YJEF_C_3"/>
    <property type="match status" value="1"/>
</dbReference>
<evidence type="ECO:0000256" key="3">
    <source>
        <dbReference type="ARBA" id="ARBA00022857"/>
    </source>
</evidence>
<comment type="catalytic activity">
    <reaction evidence="6 7">
        <text>(6S)-NADPHX + ATP = ADP + phosphate + NADPH + H(+)</text>
        <dbReference type="Rhea" id="RHEA:32231"/>
        <dbReference type="ChEBI" id="CHEBI:15378"/>
        <dbReference type="ChEBI" id="CHEBI:30616"/>
        <dbReference type="ChEBI" id="CHEBI:43474"/>
        <dbReference type="ChEBI" id="CHEBI:57783"/>
        <dbReference type="ChEBI" id="CHEBI:64076"/>
        <dbReference type="ChEBI" id="CHEBI:456216"/>
        <dbReference type="EC" id="4.2.1.93"/>
    </reaction>
</comment>
<evidence type="ECO:0000313" key="10">
    <source>
        <dbReference type="RefSeq" id="XP_022253892.1"/>
    </source>
</evidence>
<feature type="binding site" evidence="7">
    <location>
        <begin position="219"/>
        <end position="228"/>
    </location>
    <ligand>
        <name>ATP</name>
        <dbReference type="ChEBI" id="CHEBI:30616"/>
    </ligand>
</feature>
<proteinExistence type="inferred from homology"/>
<protein>
    <recommendedName>
        <fullName evidence="7">ATP-dependent (S)-NAD(P)H-hydrate dehydratase</fullName>
        <ecNumber evidence="7">4.2.1.93</ecNumber>
    </recommendedName>
    <alternativeName>
        <fullName evidence="7">ATP-dependent NAD(P)HX dehydratase</fullName>
    </alternativeName>
</protein>